<dbReference type="InterPro" id="IPR001789">
    <property type="entry name" value="Sig_transdc_resp-reg_receiver"/>
</dbReference>
<dbReference type="SMART" id="SM00388">
    <property type="entry name" value="HisKA"/>
    <property type="match status" value="1"/>
</dbReference>
<dbReference type="InterPro" id="IPR003661">
    <property type="entry name" value="HisK_dim/P_dom"/>
</dbReference>
<dbReference type="AlphaFoldDB" id="A0A1N7NVR8"/>
<dbReference type="SUPFAM" id="SSF55785">
    <property type="entry name" value="PYP-like sensor domain (PAS domain)"/>
    <property type="match status" value="1"/>
</dbReference>
<name>A0A1N7NVR8_9PROT</name>
<dbReference type="PROSITE" id="PS50109">
    <property type="entry name" value="HIS_KIN"/>
    <property type="match status" value="1"/>
</dbReference>
<dbReference type="InterPro" id="IPR004010">
    <property type="entry name" value="Double_Cache_2"/>
</dbReference>
<dbReference type="STRING" id="80876.SAMN05421779_105394"/>
<dbReference type="PANTHER" id="PTHR43065">
    <property type="entry name" value="SENSOR HISTIDINE KINASE"/>
    <property type="match status" value="1"/>
</dbReference>
<dbReference type="SMART" id="SM00387">
    <property type="entry name" value="HATPase_c"/>
    <property type="match status" value="1"/>
</dbReference>
<evidence type="ECO:0000256" key="11">
    <source>
        <dbReference type="PROSITE-ProRule" id="PRU00169"/>
    </source>
</evidence>
<dbReference type="SUPFAM" id="SSF55874">
    <property type="entry name" value="ATPase domain of HSP90 chaperone/DNA topoisomerase II/histidine kinase"/>
    <property type="match status" value="1"/>
</dbReference>
<evidence type="ECO:0000313" key="17">
    <source>
        <dbReference type="EMBL" id="SIT02392.1"/>
    </source>
</evidence>
<dbReference type="Proteomes" id="UP000185678">
    <property type="component" value="Unassembled WGS sequence"/>
</dbReference>
<feature type="modified residue" description="4-aspartylphosphate" evidence="11">
    <location>
        <position position="868"/>
    </location>
</feature>
<feature type="domain" description="Response regulatory" evidence="14">
    <location>
        <begin position="818"/>
        <end position="933"/>
    </location>
</feature>
<dbReference type="InterPro" id="IPR000700">
    <property type="entry name" value="PAS-assoc_C"/>
</dbReference>
<evidence type="ECO:0000313" key="18">
    <source>
        <dbReference type="Proteomes" id="UP000185678"/>
    </source>
</evidence>
<dbReference type="Pfam" id="PF00072">
    <property type="entry name" value="Response_reg"/>
    <property type="match status" value="1"/>
</dbReference>
<dbReference type="SUPFAM" id="SSF158472">
    <property type="entry name" value="HAMP domain-like"/>
    <property type="match status" value="1"/>
</dbReference>
<dbReference type="Pfam" id="PF08269">
    <property type="entry name" value="dCache_2"/>
    <property type="match status" value="1"/>
</dbReference>
<organism evidence="17 18">
    <name type="scientific">Insolitispirillum peregrinum</name>
    <dbReference type="NCBI Taxonomy" id="80876"/>
    <lineage>
        <taxon>Bacteria</taxon>
        <taxon>Pseudomonadati</taxon>
        <taxon>Pseudomonadota</taxon>
        <taxon>Alphaproteobacteria</taxon>
        <taxon>Rhodospirillales</taxon>
        <taxon>Novispirillaceae</taxon>
        <taxon>Insolitispirillum</taxon>
    </lineage>
</organism>
<dbReference type="RefSeq" id="WP_076401282.1">
    <property type="nucleotide sequence ID" value="NZ_FTOA01000005.1"/>
</dbReference>
<dbReference type="SUPFAM" id="SSF52172">
    <property type="entry name" value="CheY-like"/>
    <property type="match status" value="1"/>
</dbReference>
<dbReference type="Pfam" id="PF02518">
    <property type="entry name" value="HATPase_c"/>
    <property type="match status" value="1"/>
</dbReference>
<dbReference type="SMART" id="SM00448">
    <property type="entry name" value="REC"/>
    <property type="match status" value="1"/>
</dbReference>
<dbReference type="InterPro" id="IPR011006">
    <property type="entry name" value="CheY-like_superfamily"/>
</dbReference>
<dbReference type="EMBL" id="FTOA01000005">
    <property type="protein sequence ID" value="SIT02392.1"/>
    <property type="molecule type" value="Genomic_DNA"/>
</dbReference>
<evidence type="ECO:0000256" key="9">
    <source>
        <dbReference type="ARBA" id="ARBA00022989"/>
    </source>
</evidence>
<dbReference type="InterPro" id="IPR036890">
    <property type="entry name" value="HATPase_C_sf"/>
</dbReference>
<protein>
    <recommendedName>
        <fullName evidence="3">histidine kinase</fullName>
        <ecNumber evidence="3">2.7.13.3</ecNumber>
    </recommendedName>
</protein>
<keyword evidence="4" id="KW-1003">Cell membrane</keyword>
<dbReference type="Gene3D" id="6.10.340.10">
    <property type="match status" value="1"/>
</dbReference>
<gene>
    <name evidence="17" type="ORF">SAMN05421779_105394</name>
</gene>
<dbReference type="Pfam" id="PF08448">
    <property type="entry name" value="PAS_4"/>
    <property type="match status" value="1"/>
</dbReference>
<dbReference type="InterPro" id="IPR003660">
    <property type="entry name" value="HAMP_dom"/>
</dbReference>
<keyword evidence="6" id="KW-0808">Transferase</keyword>
<evidence type="ECO:0000256" key="10">
    <source>
        <dbReference type="ARBA" id="ARBA00023136"/>
    </source>
</evidence>
<comment type="subcellular location">
    <subcellularLocation>
        <location evidence="2">Cell membrane</location>
        <topology evidence="2">Multi-pass membrane protein</topology>
    </subcellularLocation>
</comment>
<evidence type="ECO:0000256" key="4">
    <source>
        <dbReference type="ARBA" id="ARBA00022475"/>
    </source>
</evidence>
<dbReference type="InterPro" id="IPR036097">
    <property type="entry name" value="HisK_dim/P_sf"/>
</dbReference>
<dbReference type="InterPro" id="IPR005467">
    <property type="entry name" value="His_kinase_dom"/>
</dbReference>
<sequence>MFRSRLFLRTFSALVAGIISMAAAIYLFSVPLIQETAYDIELNASQTILDNVFEMASKIQFNLEAHRALALEGHKRQLKNIVSMATGYVAFNDNRAKNGEISYAEARRLMLEGLRTFTYGNNDYVWVMDYKARLLSHPDPQFQDVDGTKITDSQGKTFLPEIVAIAQRDGEGYYTYPWSRLGRKTPSQKLSYFRNLPDYGLIIGSGVYLDDVEEEVAQRKAAAIEDLRQALRNIRIARTGYIYIFDASDHMLIHPSANLENTLFGSLPNPVSGQSIAKELREAAASNKPLYYKWDKPTDQGNYVYEKLSWVRHFEGFDWYIASSVYTEELRRSSDILGDRILKISIAVLLLASLSGYWAVRTLVRPLNQLAATAMRVRSGDLSATSGIRRDDEIGVLAVAFDGMIGRLRASITVLDSHVRSRTVELESAQAALTEIEARQRLILNAIPAAIAYIDQQQLVRFANARWIQLVRGTHSDPNGVLGLPLADCMGRSAYAVVGPQVEKTLAGHQTTFEYAYVSPAGTPTVIKTTLIPEFGPDGEAVALFVLSLDITDEKETERHLLEAQRLKAVGQLSGGLAHDFNNLLSIVIGNLSAARDKFITVEGLAPYLEPSLRAAYRGADITNRLLAFARQQPLAPSAVDVCALVREAELLLRRSMPPGITIDVGSDECACHAFVDQGQLTNAVVNLAFNARDAMPKGGTLSISVQARHYQKAMPFDEPVPPGLYAEIRIADTGQGFAPEVLARAFEPFFTTKAQGSGLGLSMVYGFVKQSRGFIRIASQPEQGTTITILLPAAEKVEEAATAALPAPDTIQWQGELVLLVEDNEDVRHMIRGQLTDHGLAVLEASSGDEAAELLEAVPDIALVVSDVLMPGNLSGIDLARRVRRYHPAVGIVLLSGFALEAGEWPRELADVPLLRKPWQPQQLLQALAGTRRDGGEPPPVLSDQI</sequence>
<feature type="transmembrane region" description="Helical" evidence="12">
    <location>
        <begin position="6"/>
        <end position="28"/>
    </location>
</feature>
<feature type="domain" description="PAC" evidence="15">
    <location>
        <begin position="511"/>
        <end position="563"/>
    </location>
</feature>
<dbReference type="PRINTS" id="PR00344">
    <property type="entry name" value="BCTRLSENSOR"/>
</dbReference>
<dbReference type="Gene3D" id="3.40.50.2300">
    <property type="match status" value="1"/>
</dbReference>
<dbReference type="PANTHER" id="PTHR43065:SF42">
    <property type="entry name" value="TWO-COMPONENT SENSOR PPRA"/>
    <property type="match status" value="1"/>
</dbReference>
<evidence type="ECO:0000256" key="5">
    <source>
        <dbReference type="ARBA" id="ARBA00022553"/>
    </source>
</evidence>
<dbReference type="GO" id="GO:0000155">
    <property type="term" value="F:phosphorelay sensor kinase activity"/>
    <property type="evidence" value="ECO:0007669"/>
    <property type="project" value="InterPro"/>
</dbReference>
<evidence type="ECO:0000259" key="15">
    <source>
        <dbReference type="PROSITE" id="PS50113"/>
    </source>
</evidence>
<evidence type="ECO:0000256" key="6">
    <source>
        <dbReference type="ARBA" id="ARBA00022679"/>
    </source>
</evidence>
<keyword evidence="18" id="KW-1185">Reference proteome</keyword>
<accession>A0A1N7NVR8</accession>
<keyword evidence="5 11" id="KW-0597">Phosphoprotein</keyword>
<dbReference type="Gene3D" id="3.30.450.20">
    <property type="entry name" value="PAS domain"/>
    <property type="match status" value="3"/>
</dbReference>
<keyword evidence="9 12" id="KW-1133">Transmembrane helix</keyword>
<dbReference type="SMART" id="SM00304">
    <property type="entry name" value="HAMP"/>
    <property type="match status" value="1"/>
</dbReference>
<dbReference type="InterPro" id="IPR013656">
    <property type="entry name" value="PAS_4"/>
</dbReference>
<dbReference type="PROSITE" id="PS50113">
    <property type="entry name" value="PAC"/>
    <property type="match status" value="1"/>
</dbReference>
<reference evidence="17 18" key="1">
    <citation type="submission" date="2017-01" db="EMBL/GenBank/DDBJ databases">
        <authorList>
            <person name="Mah S.A."/>
            <person name="Swanson W.J."/>
            <person name="Moy G.W."/>
            <person name="Vacquier V.D."/>
        </authorList>
    </citation>
    <scope>NUCLEOTIDE SEQUENCE [LARGE SCALE GENOMIC DNA]</scope>
    <source>
        <strain evidence="17 18">DSM 11589</strain>
    </source>
</reference>
<dbReference type="SUPFAM" id="SSF47384">
    <property type="entry name" value="Homodimeric domain of signal transducing histidine kinase"/>
    <property type="match status" value="1"/>
</dbReference>
<feature type="domain" description="HAMP" evidence="16">
    <location>
        <begin position="361"/>
        <end position="413"/>
    </location>
</feature>
<dbReference type="GO" id="GO:0005886">
    <property type="term" value="C:plasma membrane"/>
    <property type="evidence" value="ECO:0007669"/>
    <property type="project" value="UniProtKB-SubCell"/>
</dbReference>
<dbReference type="SMART" id="SM01049">
    <property type="entry name" value="Cache_2"/>
    <property type="match status" value="2"/>
</dbReference>
<dbReference type="InterPro" id="IPR004358">
    <property type="entry name" value="Sig_transdc_His_kin-like_C"/>
</dbReference>
<dbReference type="OrthoDB" id="9796100at2"/>
<comment type="catalytic activity">
    <reaction evidence="1">
        <text>ATP + protein L-histidine = ADP + protein N-phospho-L-histidine.</text>
        <dbReference type="EC" id="2.7.13.3"/>
    </reaction>
</comment>
<dbReference type="CDD" id="cd00082">
    <property type="entry name" value="HisKA"/>
    <property type="match status" value="1"/>
</dbReference>
<evidence type="ECO:0000256" key="7">
    <source>
        <dbReference type="ARBA" id="ARBA00022692"/>
    </source>
</evidence>
<dbReference type="PROSITE" id="PS50110">
    <property type="entry name" value="RESPONSE_REGULATORY"/>
    <property type="match status" value="1"/>
</dbReference>
<keyword evidence="10 12" id="KW-0472">Membrane</keyword>
<dbReference type="InterPro" id="IPR003594">
    <property type="entry name" value="HATPase_dom"/>
</dbReference>
<dbReference type="CDD" id="cd06225">
    <property type="entry name" value="HAMP"/>
    <property type="match status" value="1"/>
</dbReference>
<dbReference type="EC" id="2.7.13.3" evidence="3"/>
<dbReference type="CDD" id="cd18774">
    <property type="entry name" value="PDC2_HK_sensor"/>
    <property type="match status" value="1"/>
</dbReference>
<keyword evidence="8 17" id="KW-0418">Kinase</keyword>
<evidence type="ECO:0000256" key="3">
    <source>
        <dbReference type="ARBA" id="ARBA00012438"/>
    </source>
</evidence>
<dbReference type="Pfam" id="PF00672">
    <property type="entry name" value="HAMP"/>
    <property type="match status" value="1"/>
</dbReference>
<evidence type="ECO:0000256" key="2">
    <source>
        <dbReference type="ARBA" id="ARBA00004651"/>
    </source>
</evidence>
<evidence type="ECO:0000259" key="16">
    <source>
        <dbReference type="PROSITE" id="PS50885"/>
    </source>
</evidence>
<evidence type="ECO:0000256" key="12">
    <source>
        <dbReference type="SAM" id="Phobius"/>
    </source>
</evidence>
<evidence type="ECO:0000259" key="13">
    <source>
        <dbReference type="PROSITE" id="PS50109"/>
    </source>
</evidence>
<dbReference type="InterPro" id="IPR035965">
    <property type="entry name" value="PAS-like_dom_sf"/>
</dbReference>
<dbReference type="Gene3D" id="1.10.287.130">
    <property type="match status" value="1"/>
</dbReference>
<evidence type="ECO:0000256" key="1">
    <source>
        <dbReference type="ARBA" id="ARBA00000085"/>
    </source>
</evidence>
<keyword evidence="7 12" id="KW-0812">Transmembrane</keyword>
<dbReference type="PROSITE" id="PS50885">
    <property type="entry name" value="HAMP"/>
    <property type="match status" value="1"/>
</dbReference>
<evidence type="ECO:0000259" key="14">
    <source>
        <dbReference type="PROSITE" id="PS50110"/>
    </source>
</evidence>
<evidence type="ECO:0000256" key="8">
    <source>
        <dbReference type="ARBA" id="ARBA00022777"/>
    </source>
</evidence>
<feature type="domain" description="Histidine kinase" evidence="13">
    <location>
        <begin position="576"/>
        <end position="796"/>
    </location>
</feature>
<dbReference type="Gene3D" id="3.30.565.10">
    <property type="entry name" value="Histidine kinase-like ATPase, C-terminal domain"/>
    <property type="match status" value="1"/>
</dbReference>
<dbReference type="InterPro" id="IPR033480">
    <property type="entry name" value="sCache_2"/>
</dbReference>
<proteinExistence type="predicted"/>